<comment type="caution">
    <text evidence="10">The sequence shown here is derived from an EMBL/GenBank/DDBJ whole genome shotgun (WGS) entry which is preliminary data.</text>
</comment>
<evidence type="ECO:0000313" key="11">
    <source>
        <dbReference type="Proteomes" id="UP000824001"/>
    </source>
</evidence>
<feature type="transmembrane region" description="Helical" evidence="8">
    <location>
        <begin position="68"/>
        <end position="88"/>
    </location>
</feature>
<evidence type="ECO:0000256" key="2">
    <source>
        <dbReference type="ARBA" id="ARBA00007362"/>
    </source>
</evidence>
<sequence>MRGKSLAALLLCYCIWGMQPLYWNLLGKFDSMFVLCCRIVMCAAFTWIFLACSGRIRELLAAFRDGKLLRRLAAAALFLAFDWALFNWAVANGHVLDTALGYYMNPMVIFLAGITLFREKGSALEFAAVIVACTGVVLSWVSYGSFPIVAVLCALSWPAYATVKKAAKADPLVSMAVESTVLTPFALIASLVFFCGEGGLAGVQALDVPLILLSGIVTGLPIILYTVGVNGMPFKVVGILQYLSSTISFACGALFMDEEVTTGKLVMFGFIIAGLILFTAGSFRRRRPDTGAAESGK</sequence>
<dbReference type="Pfam" id="PF00892">
    <property type="entry name" value="EamA"/>
    <property type="match status" value="2"/>
</dbReference>
<name>A0A9D1FFT0_9FIRM</name>
<feature type="domain" description="EamA" evidence="9">
    <location>
        <begin position="8"/>
        <end position="139"/>
    </location>
</feature>
<feature type="transmembrane region" description="Helical" evidence="8">
    <location>
        <begin position="175"/>
        <end position="194"/>
    </location>
</feature>
<gene>
    <name evidence="10" type="primary">rarD</name>
    <name evidence="10" type="ORF">IAC18_09090</name>
</gene>
<dbReference type="Proteomes" id="UP000824001">
    <property type="component" value="Unassembled WGS sequence"/>
</dbReference>
<dbReference type="NCBIfam" id="TIGR00688">
    <property type="entry name" value="rarD"/>
    <property type="match status" value="1"/>
</dbReference>
<comment type="similarity">
    <text evidence="2">Belongs to the EamA transporter family.</text>
</comment>
<keyword evidence="4" id="KW-1003">Cell membrane</keyword>
<dbReference type="InterPro" id="IPR004626">
    <property type="entry name" value="RarD"/>
</dbReference>
<dbReference type="InterPro" id="IPR037185">
    <property type="entry name" value="EmrE-like"/>
</dbReference>
<comment type="subcellular location">
    <subcellularLocation>
        <location evidence="1">Cell membrane</location>
        <topology evidence="1">Multi-pass membrane protein</topology>
    </subcellularLocation>
</comment>
<evidence type="ECO:0000256" key="5">
    <source>
        <dbReference type="ARBA" id="ARBA00022692"/>
    </source>
</evidence>
<accession>A0A9D1FFT0</accession>
<evidence type="ECO:0000256" key="8">
    <source>
        <dbReference type="SAM" id="Phobius"/>
    </source>
</evidence>
<reference evidence="10" key="2">
    <citation type="journal article" date="2021" name="PeerJ">
        <title>Extensive microbial diversity within the chicken gut microbiome revealed by metagenomics and culture.</title>
        <authorList>
            <person name="Gilroy R."/>
            <person name="Ravi A."/>
            <person name="Getino M."/>
            <person name="Pursley I."/>
            <person name="Horton D.L."/>
            <person name="Alikhan N.F."/>
            <person name="Baker D."/>
            <person name="Gharbi K."/>
            <person name="Hall N."/>
            <person name="Watson M."/>
            <person name="Adriaenssens E.M."/>
            <person name="Foster-Nyarko E."/>
            <person name="Jarju S."/>
            <person name="Secka A."/>
            <person name="Antonio M."/>
            <person name="Oren A."/>
            <person name="Chaudhuri R.R."/>
            <person name="La Ragione R."/>
            <person name="Hildebrand F."/>
            <person name="Pallen M.J."/>
        </authorList>
    </citation>
    <scope>NUCLEOTIDE SEQUENCE</scope>
    <source>
        <strain evidence="10">ChiHjej10B9-9673</strain>
    </source>
</reference>
<dbReference type="AlphaFoldDB" id="A0A9D1FFT0"/>
<keyword evidence="7 8" id="KW-0472">Membrane</keyword>
<dbReference type="SUPFAM" id="SSF103481">
    <property type="entry name" value="Multidrug resistance efflux transporter EmrE"/>
    <property type="match status" value="2"/>
</dbReference>
<dbReference type="InterPro" id="IPR000620">
    <property type="entry name" value="EamA_dom"/>
</dbReference>
<keyword evidence="5 8" id="KW-0812">Transmembrane</keyword>
<reference evidence="10" key="1">
    <citation type="submission" date="2020-10" db="EMBL/GenBank/DDBJ databases">
        <authorList>
            <person name="Gilroy R."/>
        </authorList>
    </citation>
    <scope>NUCLEOTIDE SEQUENCE</scope>
    <source>
        <strain evidence="10">ChiHjej10B9-9673</strain>
    </source>
</reference>
<evidence type="ECO:0000256" key="4">
    <source>
        <dbReference type="ARBA" id="ARBA00022475"/>
    </source>
</evidence>
<dbReference type="GO" id="GO:0005886">
    <property type="term" value="C:plasma membrane"/>
    <property type="evidence" value="ECO:0007669"/>
    <property type="project" value="UniProtKB-SubCell"/>
</dbReference>
<organism evidence="10 11">
    <name type="scientific">Candidatus Scatomorpha merdipullorum</name>
    <dbReference type="NCBI Taxonomy" id="2840927"/>
    <lineage>
        <taxon>Bacteria</taxon>
        <taxon>Bacillati</taxon>
        <taxon>Bacillota</taxon>
        <taxon>Clostridia</taxon>
        <taxon>Eubacteriales</taxon>
        <taxon>Candidatus Scatomorpha</taxon>
    </lineage>
</organism>
<evidence type="ECO:0000256" key="7">
    <source>
        <dbReference type="ARBA" id="ARBA00023136"/>
    </source>
</evidence>
<evidence type="ECO:0000256" key="1">
    <source>
        <dbReference type="ARBA" id="ARBA00004651"/>
    </source>
</evidence>
<evidence type="ECO:0000259" key="9">
    <source>
        <dbReference type="Pfam" id="PF00892"/>
    </source>
</evidence>
<evidence type="ECO:0000256" key="3">
    <source>
        <dbReference type="ARBA" id="ARBA00022448"/>
    </source>
</evidence>
<feature type="transmembrane region" description="Helical" evidence="8">
    <location>
        <begin position="32"/>
        <end position="56"/>
    </location>
</feature>
<feature type="transmembrane region" description="Helical" evidence="8">
    <location>
        <begin position="7"/>
        <end position="26"/>
    </location>
</feature>
<proteinExistence type="inferred from homology"/>
<dbReference type="EMBL" id="DVJK01000261">
    <property type="protein sequence ID" value="HIS67706.1"/>
    <property type="molecule type" value="Genomic_DNA"/>
</dbReference>
<feature type="transmembrane region" description="Helical" evidence="8">
    <location>
        <begin position="262"/>
        <end position="280"/>
    </location>
</feature>
<keyword evidence="3" id="KW-0813">Transport</keyword>
<feature type="transmembrane region" description="Helical" evidence="8">
    <location>
        <begin position="124"/>
        <end position="140"/>
    </location>
</feature>
<feature type="transmembrane region" description="Helical" evidence="8">
    <location>
        <begin position="100"/>
        <end position="117"/>
    </location>
</feature>
<evidence type="ECO:0000256" key="6">
    <source>
        <dbReference type="ARBA" id="ARBA00022989"/>
    </source>
</evidence>
<keyword evidence="6 8" id="KW-1133">Transmembrane helix</keyword>
<evidence type="ECO:0000313" key="10">
    <source>
        <dbReference type="EMBL" id="HIS67706.1"/>
    </source>
</evidence>
<protein>
    <submittedName>
        <fullName evidence="10">EamA family transporter RarD</fullName>
    </submittedName>
</protein>
<feature type="domain" description="EamA" evidence="9">
    <location>
        <begin position="148"/>
        <end position="279"/>
    </location>
</feature>
<feature type="transmembrane region" description="Helical" evidence="8">
    <location>
        <begin position="206"/>
        <end position="227"/>
    </location>
</feature>